<accession>A0AA46S9I9</accession>
<dbReference type="PRINTS" id="PR00332">
    <property type="entry name" value="HISTRIAD"/>
</dbReference>
<dbReference type="GeneID" id="83622570"/>
<dbReference type="Gene3D" id="3.30.428.10">
    <property type="entry name" value="HIT-like"/>
    <property type="match status" value="1"/>
</dbReference>
<dbReference type="AlphaFoldDB" id="A0AA46S9I9"/>
<dbReference type="PROSITE" id="PS51084">
    <property type="entry name" value="HIT_2"/>
    <property type="match status" value="1"/>
</dbReference>
<dbReference type="InterPro" id="IPR001310">
    <property type="entry name" value="Histidine_triad_HIT"/>
</dbReference>
<proteinExistence type="predicted"/>
<dbReference type="RefSeq" id="WP_029542872.1">
    <property type="nucleotide sequence ID" value="NZ_BAAAYP010000043.1"/>
</dbReference>
<evidence type="ECO:0000259" key="4">
    <source>
        <dbReference type="PROSITE" id="PS51084"/>
    </source>
</evidence>
<dbReference type="PANTHER" id="PTHR46648">
    <property type="entry name" value="HIT FAMILY PROTEIN 1"/>
    <property type="match status" value="1"/>
</dbReference>
<gene>
    <name evidence="5" type="ORF">OCS65_19090</name>
</gene>
<organism evidence="5 6">
    <name type="scientific">Rhodococcus aetherivorans</name>
    <dbReference type="NCBI Taxonomy" id="191292"/>
    <lineage>
        <taxon>Bacteria</taxon>
        <taxon>Bacillati</taxon>
        <taxon>Actinomycetota</taxon>
        <taxon>Actinomycetes</taxon>
        <taxon>Mycobacteriales</taxon>
        <taxon>Nocardiaceae</taxon>
        <taxon>Rhodococcus</taxon>
    </lineage>
</organism>
<protein>
    <submittedName>
        <fullName evidence="5">HIT family protein</fullName>
    </submittedName>
</protein>
<reference evidence="5" key="1">
    <citation type="submission" date="2022-09" db="EMBL/GenBank/DDBJ databases">
        <title>The genome sequence of Rhodococcus aetherivorans N1.</title>
        <authorList>
            <person name="Jiang W."/>
        </authorList>
    </citation>
    <scope>NUCLEOTIDE SEQUENCE</scope>
    <source>
        <strain evidence="5">N1</strain>
    </source>
</reference>
<evidence type="ECO:0000256" key="1">
    <source>
        <dbReference type="PIRSR" id="PIRSR601310-1"/>
    </source>
</evidence>
<evidence type="ECO:0000256" key="2">
    <source>
        <dbReference type="PIRSR" id="PIRSR601310-3"/>
    </source>
</evidence>
<evidence type="ECO:0000313" key="6">
    <source>
        <dbReference type="Proteomes" id="UP001163947"/>
    </source>
</evidence>
<evidence type="ECO:0000256" key="3">
    <source>
        <dbReference type="PROSITE-ProRule" id="PRU00464"/>
    </source>
</evidence>
<feature type="active site" description="Tele-AMP-histidine intermediate" evidence="1">
    <location>
        <position position="100"/>
    </location>
</feature>
<sequence>MSSCVFCAIVRGDAPAVRVYEDDDVVAFLDIRPIARGHTLVVPRVHAPRLDDLDPEHGAALFRAGQRIARGVQRSDFAADGANLVFNDGRSAFQTVFHAHLHVLPRWRGDKLRLAAGLLRRRPHDPEATGAAIRAGLARLEAEDAL</sequence>
<dbReference type="Proteomes" id="UP001163947">
    <property type="component" value="Chromosome"/>
</dbReference>
<dbReference type="EMBL" id="CP106982">
    <property type="protein sequence ID" value="UYF92568.1"/>
    <property type="molecule type" value="Genomic_DNA"/>
</dbReference>
<name>A0AA46S9I9_9NOCA</name>
<feature type="domain" description="HIT" evidence="4">
    <location>
        <begin position="5"/>
        <end position="113"/>
    </location>
</feature>
<dbReference type="InterPro" id="IPR039384">
    <property type="entry name" value="HINT"/>
</dbReference>
<evidence type="ECO:0000313" key="5">
    <source>
        <dbReference type="EMBL" id="UYF92568.1"/>
    </source>
</evidence>
<dbReference type="InterPro" id="IPR036265">
    <property type="entry name" value="HIT-like_sf"/>
</dbReference>
<dbReference type="InterPro" id="IPR011146">
    <property type="entry name" value="HIT-like"/>
</dbReference>
<dbReference type="GO" id="GO:0009117">
    <property type="term" value="P:nucleotide metabolic process"/>
    <property type="evidence" value="ECO:0007669"/>
    <property type="project" value="TreeGrafter"/>
</dbReference>
<dbReference type="Pfam" id="PF01230">
    <property type="entry name" value="HIT"/>
    <property type="match status" value="1"/>
</dbReference>
<dbReference type="SUPFAM" id="SSF54197">
    <property type="entry name" value="HIT-like"/>
    <property type="match status" value="1"/>
</dbReference>
<dbReference type="CDD" id="cd01277">
    <property type="entry name" value="HINT_subgroup"/>
    <property type="match status" value="1"/>
</dbReference>
<dbReference type="KEGG" id="rav:AAT18_09930"/>
<feature type="short sequence motif" description="Histidine triad motif" evidence="2 3">
    <location>
        <begin position="98"/>
        <end position="102"/>
    </location>
</feature>
<dbReference type="PANTHER" id="PTHR46648:SF1">
    <property type="entry name" value="ADENOSINE 5'-MONOPHOSPHORAMIDASE HNT1"/>
    <property type="match status" value="1"/>
</dbReference>
<dbReference type="GO" id="GO:0003824">
    <property type="term" value="F:catalytic activity"/>
    <property type="evidence" value="ECO:0007669"/>
    <property type="project" value="InterPro"/>
</dbReference>